<comment type="similarity">
    <text evidence="1 3">Belongs to the type-B carboxylesterase/lipase family.</text>
</comment>
<evidence type="ECO:0000256" key="2">
    <source>
        <dbReference type="ARBA" id="ARBA00022801"/>
    </source>
</evidence>
<evidence type="ECO:0000313" key="5">
    <source>
        <dbReference type="EMBL" id="KEZ16942.1"/>
    </source>
</evidence>
<dbReference type="InterPro" id="IPR050309">
    <property type="entry name" value="Type-B_Carboxylest/Lipase"/>
</dbReference>
<evidence type="ECO:0000256" key="1">
    <source>
        <dbReference type="ARBA" id="ARBA00005964"/>
    </source>
</evidence>
<dbReference type="eggNOG" id="COG2272">
    <property type="taxonomic scope" value="Bacteria"/>
</dbReference>
<dbReference type="STRING" id="13690.AX777_22400"/>
<dbReference type="Proteomes" id="UP000028534">
    <property type="component" value="Unassembled WGS sequence"/>
</dbReference>
<gene>
    <name evidence="5" type="ORF">CP98_03914</name>
</gene>
<keyword evidence="2 3" id="KW-0378">Hydrolase</keyword>
<dbReference type="GO" id="GO:0016787">
    <property type="term" value="F:hydrolase activity"/>
    <property type="evidence" value="ECO:0007669"/>
    <property type="project" value="UniProtKB-KW"/>
</dbReference>
<dbReference type="InterPro" id="IPR002018">
    <property type="entry name" value="CarbesteraseB"/>
</dbReference>
<name>A0A084EG50_SPHYA</name>
<comment type="caution">
    <text evidence="5">The sequence shown here is derived from an EMBL/GenBank/DDBJ whole genome shotgun (WGS) entry which is preliminary data.</text>
</comment>
<organism evidence="5 6">
    <name type="scientific">Sphingobium yanoikuyae</name>
    <name type="common">Sphingomonas yanoikuyae</name>
    <dbReference type="NCBI Taxonomy" id="13690"/>
    <lineage>
        <taxon>Bacteria</taxon>
        <taxon>Pseudomonadati</taxon>
        <taxon>Pseudomonadota</taxon>
        <taxon>Alphaproteobacteria</taxon>
        <taxon>Sphingomonadales</taxon>
        <taxon>Sphingomonadaceae</taxon>
        <taxon>Sphingobium</taxon>
    </lineage>
</organism>
<accession>A0A084EG50</accession>
<reference evidence="5 6" key="1">
    <citation type="submission" date="2014-03" db="EMBL/GenBank/DDBJ databases">
        <title>Genome sequence of Sphingobium yanoikuyae B1.</title>
        <authorList>
            <person name="Gan H.M."/>
            <person name="Gan H.Y."/>
            <person name="Savka M.A."/>
        </authorList>
    </citation>
    <scope>NUCLEOTIDE SEQUENCE [LARGE SCALE GENOMIC DNA]</scope>
    <source>
        <strain evidence="5 6">B1</strain>
    </source>
</reference>
<evidence type="ECO:0000256" key="3">
    <source>
        <dbReference type="RuleBase" id="RU361235"/>
    </source>
</evidence>
<dbReference type="InterPro" id="IPR029058">
    <property type="entry name" value="AB_hydrolase_fold"/>
</dbReference>
<dbReference type="Gene3D" id="3.40.50.1820">
    <property type="entry name" value="alpha/beta hydrolase"/>
    <property type="match status" value="1"/>
</dbReference>
<dbReference type="RefSeq" id="WP_037521678.1">
    <property type="nucleotide sequence ID" value="NZ_JGVR01000026.1"/>
</dbReference>
<dbReference type="Pfam" id="PF00135">
    <property type="entry name" value="COesterase"/>
    <property type="match status" value="1"/>
</dbReference>
<dbReference type="AlphaFoldDB" id="A0A084EG50"/>
<dbReference type="PATRIC" id="fig|13690.10.peg.4020"/>
<proteinExistence type="inferred from homology"/>
<dbReference type="InterPro" id="IPR019826">
    <property type="entry name" value="Carboxylesterase_B_AS"/>
</dbReference>
<sequence>MDGLTVTTTAGPVRGTLANGVRCWRGIPYARADRFAAPEAPVAWNDVRDASRPGPQCPQMYGNQAKRARLSMPDFAEDCLSLNIHVPDDATGPLPVYVWIHGGAFVAGGGHSYDGSDLARDGDIIVVTINYRLGVLGFVNFGAVVPGIPSNLGLRDQIAALAWVRDNIAAFGGDPARVTVGGQSAGSMSVSLLLHAPAARDLFAGAIMQSGAVSLIHGRDRSEQVARDYMAALGNPDLAALRGMDLMRLFEAQGAAGAANPGTIPSAPWFDGDLLPASLAQAVAEPAAPVPLLAGATREEIRLFELMPGDILPTDWPALEALLHAQLPADHVARILAAYPRDKAGRRALATDLTFLMPTRHFADRQSGQAPTWFYRFDYRHPIAGAAHGLDLTLTWPMRGLRAAFARGGPMRGRRAALGRRMTDHIAHFVRHGAPEPDWPAYHVDRPAVKIFDLADRVEVDPDGNRWRAWAGADVGAGLTTRA</sequence>
<dbReference type="ESTHER" id="sphya-k9da91">
    <property type="family name" value="Carb_B_Bacteria"/>
</dbReference>
<dbReference type="SUPFAM" id="SSF53474">
    <property type="entry name" value="alpha/beta-Hydrolases"/>
    <property type="match status" value="1"/>
</dbReference>
<protein>
    <recommendedName>
        <fullName evidence="3">Carboxylic ester hydrolase</fullName>
        <ecNumber evidence="3">3.1.1.-</ecNumber>
    </recommendedName>
</protein>
<dbReference type="EMBL" id="JGVR01000026">
    <property type="protein sequence ID" value="KEZ16942.1"/>
    <property type="molecule type" value="Genomic_DNA"/>
</dbReference>
<dbReference type="EC" id="3.1.1.-" evidence="3"/>
<evidence type="ECO:0000313" key="6">
    <source>
        <dbReference type="Proteomes" id="UP000028534"/>
    </source>
</evidence>
<feature type="domain" description="Carboxylesterase type B" evidence="4">
    <location>
        <begin position="5"/>
        <end position="444"/>
    </location>
</feature>
<dbReference type="PROSITE" id="PS00122">
    <property type="entry name" value="CARBOXYLESTERASE_B_1"/>
    <property type="match status" value="1"/>
</dbReference>
<evidence type="ECO:0000259" key="4">
    <source>
        <dbReference type="Pfam" id="PF00135"/>
    </source>
</evidence>
<dbReference type="PANTHER" id="PTHR11559">
    <property type="entry name" value="CARBOXYLESTERASE"/>
    <property type="match status" value="1"/>
</dbReference>